<evidence type="ECO:0000256" key="1">
    <source>
        <dbReference type="SAM" id="Coils"/>
    </source>
</evidence>
<keyword evidence="3" id="KW-1185">Reference proteome</keyword>
<sequence>MYTRVCREEGKRVARVRVPRAANTGGRKYLTCVEKLMIEREKERERKIEIEKERKREENA</sequence>
<evidence type="ECO:0000313" key="2">
    <source>
        <dbReference type="EMBL" id="EZA61028.1"/>
    </source>
</evidence>
<dbReference type="Proteomes" id="UP000053097">
    <property type="component" value="Unassembled WGS sequence"/>
</dbReference>
<proteinExistence type="predicted"/>
<organism evidence="2 3">
    <name type="scientific">Ooceraea biroi</name>
    <name type="common">Clonal raider ant</name>
    <name type="synonym">Cerapachys biroi</name>
    <dbReference type="NCBI Taxonomy" id="2015173"/>
    <lineage>
        <taxon>Eukaryota</taxon>
        <taxon>Metazoa</taxon>
        <taxon>Ecdysozoa</taxon>
        <taxon>Arthropoda</taxon>
        <taxon>Hexapoda</taxon>
        <taxon>Insecta</taxon>
        <taxon>Pterygota</taxon>
        <taxon>Neoptera</taxon>
        <taxon>Endopterygota</taxon>
        <taxon>Hymenoptera</taxon>
        <taxon>Apocrita</taxon>
        <taxon>Aculeata</taxon>
        <taxon>Formicoidea</taxon>
        <taxon>Formicidae</taxon>
        <taxon>Dorylinae</taxon>
        <taxon>Ooceraea</taxon>
    </lineage>
</organism>
<dbReference type="AlphaFoldDB" id="A0A026WYX9"/>
<evidence type="ECO:0000313" key="3">
    <source>
        <dbReference type="Proteomes" id="UP000053097"/>
    </source>
</evidence>
<keyword evidence="1" id="KW-0175">Coiled coil</keyword>
<accession>A0A026WYX9</accession>
<feature type="coiled-coil region" evidence="1">
    <location>
        <begin position="33"/>
        <end position="60"/>
    </location>
</feature>
<reference evidence="2 3" key="1">
    <citation type="journal article" date="2014" name="Curr. Biol.">
        <title>The genome of the clonal raider ant Cerapachys biroi.</title>
        <authorList>
            <person name="Oxley P.R."/>
            <person name="Ji L."/>
            <person name="Fetter-Pruneda I."/>
            <person name="McKenzie S.K."/>
            <person name="Li C."/>
            <person name="Hu H."/>
            <person name="Zhang G."/>
            <person name="Kronauer D.J."/>
        </authorList>
    </citation>
    <scope>NUCLEOTIDE SEQUENCE [LARGE SCALE GENOMIC DNA]</scope>
</reference>
<gene>
    <name evidence="2" type="ORF">X777_08240</name>
</gene>
<name>A0A026WYX9_OOCBI</name>
<protein>
    <submittedName>
        <fullName evidence="2">Uncharacterized protein</fullName>
    </submittedName>
</protein>
<dbReference type="EMBL" id="KK107063">
    <property type="protein sequence ID" value="EZA61028.1"/>
    <property type="molecule type" value="Genomic_DNA"/>
</dbReference>